<evidence type="ECO:0000313" key="1">
    <source>
        <dbReference type="EMBL" id="BAS26093.1"/>
    </source>
</evidence>
<dbReference type="Pfam" id="PF09617">
    <property type="entry name" value="Cas_GSU0053"/>
    <property type="match status" value="1"/>
</dbReference>
<dbReference type="EMBL" id="AP014924">
    <property type="protein sequence ID" value="BAS26093.1"/>
    <property type="molecule type" value="Genomic_DNA"/>
</dbReference>
<protein>
    <submittedName>
        <fullName evidence="1">CRISPR-associated protein Csx4</fullName>
    </submittedName>
</protein>
<dbReference type="PATRIC" id="fig|1555112.3.peg.247"/>
<dbReference type="RefSeq" id="WP_068133214.1">
    <property type="nucleotide sequence ID" value="NZ_AP014924.1"/>
</dbReference>
<gene>
    <name evidence="1" type="ORF">LIP_0236</name>
</gene>
<name>A0A0K2SG61_LIMPI</name>
<dbReference type="AlphaFoldDB" id="A0A0K2SG61"/>
<evidence type="ECO:0000313" key="2">
    <source>
        <dbReference type="Proteomes" id="UP000065807"/>
    </source>
</evidence>
<sequence>MDSFYARLEEAVGGRAVAIRVRTRLTPAGGAHEKVFPPTYQGGRYALEKRLVDGKAVDVVLLDSVASQANRMELALLAAWQRGSLRFPLLSVDFGTWEDLPIRRITALEAPHRIADAVFRDSFLDGTAFRDSEPGRRFVAARVANATAMLELCPTALIFGVWDSTGPLGGLGAKFQRALVSEIVGFDAVVGVRTASRVDPLPIRAEVPVYQAEPGQGAPYGWTVESSKAQRDAKGVEKPFRKKGKASELNLGNVTPDLVREERGNEPLPGGVTISHAEQTTLLSLVALRRLGFPKPATGERSPEADLAAQTLLASLSLAAVVHQRQEGYDLRSRCLLLPDDPQVFEFLGPDGNLIDTPVTLGVEESVNVFEDAVRRVREVGLPWPTRGEEEIRLTPSEELVQLIRLSMQRGTLSEGEE</sequence>
<proteinExistence type="predicted"/>
<dbReference type="OrthoDB" id="190628at2"/>
<dbReference type="STRING" id="1555112.LIP_0236"/>
<organism evidence="1 2">
    <name type="scientific">Limnochorda pilosa</name>
    <dbReference type="NCBI Taxonomy" id="1555112"/>
    <lineage>
        <taxon>Bacteria</taxon>
        <taxon>Bacillati</taxon>
        <taxon>Bacillota</taxon>
        <taxon>Limnochordia</taxon>
        <taxon>Limnochordales</taxon>
        <taxon>Limnochordaceae</taxon>
        <taxon>Limnochorda</taxon>
    </lineage>
</organism>
<dbReference type="KEGG" id="lpil:LIP_0236"/>
<dbReference type="NCBIfam" id="TIGR02570">
    <property type="entry name" value="cas7_GSU0053"/>
    <property type="match status" value="1"/>
</dbReference>
<dbReference type="InterPro" id="IPR013403">
    <property type="entry name" value="CRISPR-assoc_prot_Csb1/Cas7u"/>
</dbReference>
<reference evidence="2" key="2">
    <citation type="journal article" date="2016" name="Int. J. Syst. Evol. Microbiol.">
        <title>Complete genome sequence and cell structure of Limnochorda pilosa, a Gram-negative spore-former within the phylum Firmicutes.</title>
        <authorList>
            <person name="Watanabe M."/>
            <person name="Kojima H."/>
            <person name="Fukui M."/>
        </authorList>
    </citation>
    <scope>NUCLEOTIDE SEQUENCE [LARGE SCALE GENOMIC DNA]</scope>
    <source>
        <strain evidence="2">HC45</strain>
    </source>
</reference>
<reference evidence="2" key="1">
    <citation type="submission" date="2015-07" db="EMBL/GenBank/DDBJ databases">
        <title>Complete genome sequence and phylogenetic analysis of Limnochorda pilosa.</title>
        <authorList>
            <person name="Watanabe M."/>
            <person name="Kojima H."/>
            <person name="Fukui M."/>
        </authorList>
    </citation>
    <scope>NUCLEOTIDE SEQUENCE [LARGE SCALE GENOMIC DNA]</scope>
    <source>
        <strain evidence="2">HC45</strain>
    </source>
</reference>
<accession>A0A0K2SG61</accession>
<keyword evidence="2" id="KW-1185">Reference proteome</keyword>
<dbReference type="Proteomes" id="UP000065807">
    <property type="component" value="Chromosome"/>
</dbReference>